<feature type="repeat" description="TPR" evidence="1">
    <location>
        <begin position="163"/>
        <end position="196"/>
    </location>
</feature>
<accession>A0A816BZT8</accession>
<proteinExistence type="predicted"/>
<dbReference type="EMBL" id="CAJNOL010006203">
    <property type="protein sequence ID" value="CAF1615341.1"/>
    <property type="molecule type" value="Genomic_DNA"/>
</dbReference>
<keyword evidence="4" id="KW-1185">Reference proteome</keyword>
<dbReference type="AlphaFoldDB" id="A0A816BZT8"/>
<evidence type="ECO:0000313" key="3">
    <source>
        <dbReference type="EMBL" id="CAF1615341.1"/>
    </source>
</evidence>
<dbReference type="PROSITE" id="PS50005">
    <property type="entry name" value="TPR"/>
    <property type="match status" value="4"/>
</dbReference>
<feature type="repeat" description="TPR" evidence="1">
    <location>
        <begin position="197"/>
        <end position="230"/>
    </location>
</feature>
<dbReference type="Pfam" id="PF13432">
    <property type="entry name" value="TPR_16"/>
    <property type="match status" value="1"/>
</dbReference>
<name>A0A816BZT8_9BILA</name>
<evidence type="ECO:0000313" key="4">
    <source>
        <dbReference type="Proteomes" id="UP000663870"/>
    </source>
</evidence>
<dbReference type="Gene3D" id="1.25.40.10">
    <property type="entry name" value="Tetratricopeptide repeat domain"/>
    <property type="match status" value="3"/>
</dbReference>
<feature type="repeat" description="TPR" evidence="1">
    <location>
        <begin position="269"/>
        <end position="302"/>
    </location>
</feature>
<comment type="caution">
    <text evidence="3">The sequence shown here is derived from an EMBL/GenBank/DDBJ whole genome shotgun (WGS) entry which is preliminary data.</text>
</comment>
<dbReference type="SUPFAM" id="SSF48452">
    <property type="entry name" value="TPR-like"/>
    <property type="match status" value="2"/>
</dbReference>
<organism evidence="3 4">
    <name type="scientific">Rotaria sordida</name>
    <dbReference type="NCBI Taxonomy" id="392033"/>
    <lineage>
        <taxon>Eukaryota</taxon>
        <taxon>Metazoa</taxon>
        <taxon>Spiralia</taxon>
        <taxon>Gnathifera</taxon>
        <taxon>Rotifera</taxon>
        <taxon>Eurotatoria</taxon>
        <taxon>Bdelloidea</taxon>
        <taxon>Philodinida</taxon>
        <taxon>Philodinidae</taxon>
        <taxon>Rotaria</taxon>
    </lineage>
</organism>
<reference evidence="3" key="1">
    <citation type="submission" date="2021-02" db="EMBL/GenBank/DDBJ databases">
        <authorList>
            <person name="Nowell W R."/>
        </authorList>
    </citation>
    <scope>NUCLEOTIDE SEQUENCE</scope>
</reference>
<dbReference type="Proteomes" id="UP000663854">
    <property type="component" value="Unassembled WGS sequence"/>
</dbReference>
<dbReference type="InterPro" id="IPR019734">
    <property type="entry name" value="TPR_rpt"/>
</dbReference>
<sequence>MIFPTSTNEDMSRTSVSKLFADACSLARVGQYEKAKTAFLHIEAHSDEYGRAQYLLGCACNKLDEYDEYKEAISAFDKAINFFIKIGQKLPIDLYYQKGFAQWKIGANKGAIKSFSTFIRKKGIEDTHHGYLSRALVYCTMGHYKEALIDLNKVNERQENQTTYSLCCRGRVSAHLGEYEKAKEDFQRASSINAHDFQSHLQLGIVYSELGQYPEALKEFHYALESQSQNQHDRAEIFFREALVYQSLGDSNQATNKLHDALILNPKHARAYFRLGRIYLTENKYLDALETFNTAHKLAPHDKDIIYELGSLHERVDRFNNALFERRRAFGLQKSEPSLLEETVSMSENTSTRPPSPTVDKAKTMNRYLLLALREEELLSVAENFSVSYYKTIEAYQLAIDQGNCPEARTLMALCQESQKNFVDAFYSMNKFYSEFLTDPNVKQSWRNFLEQLKNERHSIHTSPLVIHRYTVMERIEKNLTDIENDHTLFEMDHSGNLRIFYDTLRRRLGQSLVAFSMTGGDVSIVAHNLKGSLSIVAGILKYLGKGLKYVPVAGEYLDTALDVGSDFLYGKDYDIIQNKLSIFNTMGDHTEFSSAARKIAFEITDRYRKQLVRLATEPTNPSNGSKIIHSMKEQLYDEQDSNLPAERVANFAVKLRIKA</sequence>
<gene>
    <name evidence="3" type="ORF">JXQ802_LOCUS49904</name>
    <name evidence="2" type="ORF">PYM288_LOCUS33769</name>
</gene>
<dbReference type="Pfam" id="PF13181">
    <property type="entry name" value="TPR_8"/>
    <property type="match status" value="1"/>
</dbReference>
<evidence type="ECO:0000313" key="2">
    <source>
        <dbReference type="EMBL" id="CAF1379250.1"/>
    </source>
</evidence>
<dbReference type="Proteomes" id="UP000663870">
    <property type="component" value="Unassembled WGS sequence"/>
</dbReference>
<evidence type="ECO:0000256" key="1">
    <source>
        <dbReference type="PROSITE-ProRule" id="PRU00339"/>
    </source>
</evidence>
<dbReference type="PANTHER" id="PTHR44523">
    <property type="entry name" value="TETRATRICOPEPTIDE REPEAT PROTEIN 13"/>
    <property type="match status" value="1"/>
</dbReference>
<dbReference type="PANTHER" id="PTHR44523:SF1">
    <property type="entry name" value="TETRATRICOPEPTIDE REPEAT PROTEIN 13"/>
    <property type="match status" value="1"/>
</dbReference>
<protein>
    <recommendedName>
        <fullName evidence="5">Tetratricopeptide repeat protein</fullName>
    </recommendedName>
</protein>
<dbReference type="InterPro" id="IPR011990">
    <property type="entry name" value="TPR-like_helical_dom_sf"/>
</dbReference>
<dbReference type="SMART" id="SM00028">
    <property type="entry name" value="TPR"/>
    <property type="match status" value="8"/>
</dbReference>
<dbReference type="PROSITE" id="PS50293">
    <property type="entry name" value="TPR_REGION"/>
    <property type="match status" value="1"/>
</dbReference>
<feature type="repeat" description="TPR" evidence="1">
    <location>
        <begin position="235"/>
        <end position="268"/>
    </location>
</feature>
<keyword evidence="1" id="KW-0802">TPR repeat</keyword>
<evidence type="ECO:0008006" key="5">
    <source>
        <dbReference type="Google" id="ProtNLM"/>
    </source>
</evidence>
<dbReference type="EMBL" id="CAJNOH010004752">
    <property type="protein sequence ID" value="CAF1379250.1"/>
    <property type="molecule type" value="Genomic_DNA"/>
</dbReference>